<gene>
    <name evidence="2" type="ORF">DFH08DRAFT_1071782</name>
</gene>
<organism evidence="2 3">
    <name type="scientific">Mycena albidolilacea</name>
    <dbReference type="NCBI Taxonomy" id="1033008"/>
    <lineage>
        <taxon>Eukaryota</taxon>
        <taxon>Fungi</taxon>
        <taxon>Dikarya</taxon>
        <taxon>Basidiomycota</taxon>
        <taxon>Agaricomycotina</taxon>
        <taxon>Agaricomycetes</taxon>
        <taxon>Agaricomycetidae</taxon>
        <taxon>Agaricales</taxon>
        <taxon>Marasmiineae</taxon>
        <taxon>Mycenaceae</taxon>
        <taxon>Mycena</taxon>
    </lineage>
</organism>
<protein>
    <submittedName>
        <fullName evidence="2">Uncharacterized protein</fullName>
    </submittedName>
</protein>
<keyword evidence="1" id="KW-0812">Transmembrane</keyword>
<reference evidence="2" key="1">
    <citation type="submission" date="2023-03" db="EMBL/GenBank/DDBJ databases">
        <title>Massive genome expansion in bonnet fungi (Mycena s.s.) driven by repeated elements and novel gene families across ecological guilds.</title>
        <authorList>
            <consortium name="Lawrence Berkeley National Laboratory"/>
            <person name="Harder C.B."/>
            <person name="Miyauchi S."/>
            <person name="Viragh M."/>
            <person name="Kuo A."/>
            <person name="Thoen E."/>
            <person name="Andreopoulos B."/>
            <person name="Lu D."/>
            <person name="Skrede I."/>
            <person name="Drula E."/>
            <person name="Henrissat B."/>
            <person name="Morin E."/>
            <person name="Kohler A."/>
            <person name="Barry K."/>
            <person name="LaButti K."/>
            <person name="Morin E."/>
            <person name="Salamov A."/>
            <person name="Lipzen A."/>
            <person name="Mereny Z."/>
            <person name="Hegedus B."/>
            <person name="Baldrian P."/>
            <person name="Stursova M."/>
            <person name="Weitz H."/>
            <person name="Taylor A."/>
            <person name="Grigoriev I.V."/>
            <person name="Nagy L.G."/>
            <person name="Martin F."/>
            <person name="Kauserud H."/>
        </authorList>
    </citation>
    <scope>NUCLEOTIDE SEQUENCE</scope>
    <source>
        <strain evidence="2">CBHHK002</strain>
    </source>
</reference>
<name>A0AAD7F481_9AGAR</name>
<dbReference type="AlphaFoldDB" id="A0AAD7F481"/>
<evidence type="ECO:0000313" key="3">
    <source>
        <dbReference type="Proteomes" id="UP001218218"/>
    </source>
</evidence>
<proteinExistence type="predicted"/>
<evidence type="ECO:0000256" key="1">
    <source>
        <dbReference type="SAM" id="Phobius"/>
    </source>
</evidence>
<keyword evidence="3" id="KW-1185">Reference proteome</keyword>
<dbReference type="Proteomes" id="UP001218218">
    <property type="component" value="Unassembled WGS sequence"/>
</dbReference>
<dbReference type="EMBL" id="JARIHO010000002">
    <property type="protein sequence ID" value="KAJ7366213.1"/>
    <property type="molecule type" value="Genomic_DNA"/>
</dbReference>
<keyword evidence="1" id="KW-0472">Membrane</keyword>
<accession>A0AAD7F481</accession>
<evidence type="ECO:0000313" key="2">
    <source>
        <dbReference type="EMBL" id="KAJ7366213.1"/>
    </source>
</evidence>
<comment type="caution">
    <text evidence="2">The sequence shown here is derived from an EMBL/GenBank/DDBJ whole genome shotgun (WGS) entry which is preliminary data.</text>
</comment>
<keyword evidence="1" id="KW-1133">Transmembrane helix</keyword>
<feature type="transmembrane region" description="Helical" evidence="1">
    <location>
        <begin position="620"/>
        <end position="638"/>
    </location>
</feature>
<sequence>MQSIRFTGLTNLLFSQMRPTSRQHVDEIIDDAGRGVSGLARLVVLYIDRLSPESLGLVWTPDERLEGHIFDFVDDVDRFLAEKKFEENSPRYFDRALLLAGAIPSVAFMASILTRLDPKNKLTKSIPPFSPLVQRSVIFLNRMLRTTHGHHYIPDAISFGLLDLIASCGSAGKCYPALESLLEDVLPSSLVKYYDLADLEIGLLDVSHLCDTAALQASEFSGAWNEFTTVAEERIALRRSSSAQQLKICDNLECSKIVKKRIGTKEAIEHIATLIILCVSQGFTERERYFFRAMLAKDSHATASTRAQKLTAPSFIFFDYTRGRVQIEIHSAYDDSPVVQALNQQSGWRNEVTHAMRSGGRVELRVMALPVGATTRYFVVTSSRTDPGATTLTSAARSLLSQAGIFHPCRAARPITPRLQTINELLRHEIGHAVVAPQEQCAAAGARSAARDEPRIQDSGSPMQAADMAALVVFYSHAAMGAGPTYAPPRHRPRAPHVRLQPAVPGRVSRRRAATLHEARAGGFGHLDAAQLINPRAFLPLRWLRSDGLVKGHSNDVTVAAADRAKSESGPTLLIAFDRAEMGHACRGAACGELGVVAGALGLNIDASVYRPSWRSDARLVVVGRAAMLVAVAGWTWVRLIGLYL</sequence>